<dbReference type="SUPFAM" id="SSF55856">
    <property type="entry name" value="Cytochrome b5-like heme/steroid binding domain"/>
    <property type="match status" value="1"/>
</dbReference>
<dbReference type="InterPro" id="IPR036188">
    <property type="entry name" value="FAD/NAD-bd_sf"/>
</dbReference>
<keyword evidence="8" id="KW-0274">FAD</keyword>
<keyword evidence="14" id="KW-0676">Redox-active center</keyword>
<comment type="caution">
    <text evidence="17">The sequence shown here is derived from an EMBL/GenBank/DDBJ whole genome shotgun (WGS) entry which is preliminary data.</text>
</comment>
<dbReference type="SUPFAM" id="SSF56425">
    <property type="entry name" value="Succinate dehydrogenase/fumarate reductase flavoprotein, catalytic domain"/>
    <property type="match status" value="1"/>
</dbReference>
<keyword evidence="10" id="KW-0560">Oxidoreductase</keyword>
<keyword evidence="5" id="KW-0285">Flavoprotein</keyword>
<comment type="subcellular location">
    <subcellularLocation>
        <location evidence="2">Endoplasmic reticulum membrane</location>
        <topology evidence="2">Peripheral membrane protein</topology>
        <orientation evidence="2">Lumenal side</orientation>
    </subcellularLocation>
</comment>
<reference evidence="18" key="1">
    <citation type="journal article" date="2023" name="Commun. Biol.">
        <title>Genome analysis of Parmales, the sister group of diatoms, reveals the evolutionary specialization of diatoms from phago-mixotrophs to photoautotrophs.</title>
        <authorList>
            <person name="Ban H."/>
            <person name="Sato S."/>
            <person name="Yoshikawa S."/>
            <person name="Yamada K."/>
            <person name="Nakamura Y."/>
            <person name="Ichinomiya M."/>
            <person name="Sato N."/>
            <person name="Blanc-Mathieu R."/>
            <person name="Endo H."/>
            <person name="Kuwata A."/>
            <person name="Ogata H."/>
        </authorList>
    </citation>
    <scope>NUCLEOTIDE SEQUENCE [LARGE SCALE GENOMIC DNA]</scope>
    <source>
        <strain evidence="18">NIES 3701</strain>
    </source>
</reference>
<keyword evidence="12" id="KW-1015">Disulfide bond</keyword>
<evidence type="ECO:0000259" key="16">
    <source>
        <dbReference type="PROSITE" id="PS50255"/>
    </source>
</evidence>
<evidence type="ECO:0000256" key="9">
    <source>
        <dbReference type="ARBA" id="ARBA00022982"/>
    </source>
</evidence>
<dbReference type="Pfam" id="PF04137">
    <property type="entry name" value="ERO1"/>
    <property type="match status" value="1"/>
</dbReference>
<dbReference type="PANTHER" id="PTHR43400:SF1">
    <property type="entry name" value="FUMARATE REDUCTASE"/>
    <property type="match status" value="1"/>
</dbReference>
<dbReference type="PANTHER" id="PTHR43400">
    <property type="entry name" value="FUMARATE REDUCTASE"/>
    <property type="match status" value="1"/>
</dbReference>
<keyword evidence="11" id="KW-0472">Membrane</keyword>
<dbReference type="Pfam" id="PF00173">
    <property type="entry name" value="Cyt-b5"/>
    <property type="match status" value="1"/>
</dbReference>
<keyword evidence="13" id="KW-0325">Glycoprotein</keyword>
<dbReference type="Pfam" id="PF00890">
    <property type="entry name" value="FAD_binding_2"/>
    <property type="match status" value="1"/>
</dbReference>
<evidence type="ECO:0000256" key="15">
    <source>
        <dbReference type="SAM" id="MobiDB-lite"/>
    </source>
</evidence>
<feature type="region of interest" description="Disordered" evidence="15">
    <location>
        <begin position="393"/>
        <end position="419"/>
    </location>
</feature>
<dbReference type="AlphaFoldDB" id="A0A9W7BTG5"/>
<gene>
    <name evidence="17" type="ORF">TrST_g7473</name>
</gene>
<dbReference type="InterPro" id="IPR010960">
    <property type="entry name" value="Flavocytochrome_c"/>
</dbReference>
<dbReference type="InterPro" id="IPR003953">
    <property type="entry name" value="FAD-dep_OxRdtase_2_FAD-bd"/>
</dbReference>
<evidence type="ECO:0000313" key="18">
    <source>
        <dbReference type="Proteomes" id="UP001165085"/>
    </source>
</evidence>
<dbReference type="EMBL" id="BRXY01000413">
    <property type="protein sequence ID" value="GMH93442.1"/>
    <property type="molecule type" value="Genomic_DNA"/>
</dbReference>
<keyword evidence="4" id="KW-0813">Transport</keyword>
<organism evidence="17 18">
    <name type="scientific">Triparma strigata</name>
    <dbReference type="NCBI Taxonomy" id="1606541"/>
    <lineage>
        <taxon>Eukaryota</taxon>
        <taxon>Sar</taxon>
        <taxon>Stramenopiles</taxon>
        <taxon>Ochrophyta</taxon>
        <taxon>Bolidophyceae</taxon>
        <taxon>Parmales</taxon>
        <taxon>Triparmaceae</taxon>
        <taxon>Triparma</taxon>
    </lineage>
</organism>
<dbReference type="GO" id="GO:0016972">
    <property type="term" value="F:thiol oxidase activity"/>
    <property type="evidence" value="ECO:0007669"/>
    <property type="project" value="InterPro"/>
</dbReference>
<evidence type="ECO:0000256" key="2">
    <source>
        <dbReference type="ARBA" id="ARBA00004367"/>
    </source>
</evidence>
<dbReference type="SMART" id="SM01117">
    <property type="entry name" value="Cyt-b5"/>
    <property type="match status" value="1"/>
</dbReference>
<proteinExistence type="inferred from homology"/>
<dbReference type="SUPFAM" id="SSF110019">
    <property type="entry name" value="ERO1-like"/>
    <property type="match status" value="1"/>
</dbReference>
<evidence type="ECO:0000256" key="14">
    <source>
        <dbReference type="ARBA" id="ARBA00023284"/>
    </source>
</evidence>
<dbReference type="GO" id="GO:0005789">
    <property type="term" value="C:endoplasmic reticulum membrane"/>
    <property type="evidence" value="ECO:0007669"/>
    <property type="project" value="UniProtKB-SubCell"/>
</dbReference>
<feature type="compositionally biased region" description="Low complexity" evidence="15">
    <location>
        <begin position="405"/>
        <end position="415"/>
    </location>
</feature>
<dbReference type="GO" id="GO:0015035">
    <property type="term" value="F:protein-disulfide reductase activity"/>
    <property type="evidence" value="ECO:0007669"/>
    <property type="project" value="InterPro"/>
</dbReference>
<dbReference type="InterPro" id="IPR027477">
    <property type="entry name" value="Succ_DH/fumarate_Rdtase_cat_sf"/>
</dbReference>
<evidence type="ECO:0000256" key="5">
    <source>
        <dbReference type="ARBA" id="ARBA00022630"/>
    </source>
</evidence>
<comment type="cofactor">
    <cofactor evidence="1">
        <name>FAD</name>
        <dbReference type="ChEBI" id="CHEBI:57692"/>
    </cofactor>
</comment>
<accession>A0A9W7BTG5</accession>
<dbReference type="InterPro" id="IPR001199">
    <property type="entry name" value="Cyt_B5-like_heme/steroid-bd"/>
</dbReference>
<dbReference type="OrthoDB" id="10252157at2759"/>
<evidence type="ECO:0000256" key="6">
    <source>
        <dbReference type="ARBA" id="ARBA00022729"/>
    </source>
</evidence>
<dbReference type="InterPro" id="IPR037192">
    <property type="entry name" value="ERO1-like_sf"/>
</dbReference>
<dbReference type="NCBIfam" id="TIGR01813">
    <property type="entry name" value="flavo_cyto_c"/>
    <property type="match status" value="1"/>
</dbReference>
<evidence type="ECO:0000256" key="12">
    <source>
        <dbReference type="ARBA" id="ARBA00023157"/>
    </source>
</evidence>
<dbReference type="InterPro" id="IPR007266">
    <property type="entry name" value="Ero1"/>
</dbReference>
<dbReference type="PROSITE" id="PS50255">
    <property type="entry name" value="CYTOCHROME_B5_2"/>
    <property type="match status" value="1"/>
</dbReference>
<evidence type="ECO:0000256" key="3">
    <source>
        <dbReference type="ARBA" id="ARBA00008277"/>
    </source>
</evidence>
<feature type="compositionally biased region" description="Polar residues" evidence="15">
    <location>
        <begin position="93"/>
        <end position="109"/>
    </location>
</feature>
<dbReference type="InterPro" id="IPR050315">
    <property type="entry name" value="FAD-oxidoreductase_2"/>
</dbReference>
<dbReference type="Gene3D" id="3.50.50.60">
    <property type="entry name" value="FAD/NAD(P)-binding domain"/>
    <property type="match status" value="1"/>
</dbReference>
<evidence type="ECO:0000256" key="11">
    <source>
        <dbReference type="ARBA" id="ARBA00023136"/>
    </source>
</evidence>
<dbReference type="SUPFAM" id="SSF51905">
    <property type="entry name" value="FAD/NAD(P)-binding domain"/>
    <property type="match status" value="1"/>
</dbReference>
<protein>
    <recommendedName>
        <fullName evidence="16">Cytochrome b5 heme-binding domain-containing protein</fullName>
    </recommendedName>
</protein>
<keyword evidence="6" id="KW-0732">Signal</keyword>
<feature type="region of interest" description="Disordered" evidence="15">
    <location>
        <begin position="44"/>
        <end position="115"/>
    </location>
</feature>
<evidence type="ECO:0000256" key="8">
    <source>
        <dbReference type="ARBA" id="ARBA00022827"/>
    </source>
</evidence>
<dbReference type="Gene3D" id="3.10.120.10">
    <property type="entry name" value="Cytochrome b5-like heme/steroid binding domain"/>
    <property type="match status" value="1"/>
</dbReference>
<evidence type="ECO:0000256" key="7">
    <source>
        <dbReference type="ARBA" id="ARBA00022824"/>
    </source>
</evidence>
<keyword evidence="9" id="KW-0249">Electron transport</keyword>
<dbReference type="GO" id="GO:0034975">
    <property type="term" value="P:protein folding in endoplasmic reticulum"/>
    <property type="evidence" value="ECO:0007669"/>
    <property type="project" value="InterPro"/>
</dbReference>
<feature type="compositionally biased region" description="Low complexity" evidence="15">
    <location>
        <begin position="60"/>
        <end position="74"/>
    </location>
</feature>
<dbReference type="GO" id="GO:0010181">
    <property type="term" value="F:FMN binding"/>
    <property type="evidence" value="ECO:0007669"/>
    <property type="project" value="InterPro"/>
</dbReference>
<dbReference type="InterPro" id="IPR036400">
    <property type="entry name" value="Cyt_B5-like_heme/steroid_sf"/>
</dbReference>
<evidence type="ECO:0000256" key="4">
    <source>
        <dbReference type="ARBA" id="ARBA00022448"/>
    </source>
</evidence>
<comment type="similarity">
    <text evidence="3">Belongs to the EROs family.</text>
</comment>
<feature type="compositionally biased region" description="Acidic residues" evidence="15">
    <location>
        <begin position="44"/>
        <end position="59"/>
    </location>
</feature>
<sequence>METVDLANSNQLHSILDGLKRREFFRFFEVDLEEGCQFWKEDQDEEFECTGGGEDEEDSLSSAFSDPFSDPFAAPEDEPAPKLCTVEPAEPSFSFSPETDPVQPSSSPASPDCEDPASENFWVDVCKPLQGTSQVIDLLSNPEHNTYYNGSHIWEAIYNENCVQVVEGQCYEEKVLYRLLSGLHSSTSISVARNFYPPSKKKNRTKYEPNPTHFVETFNSHPDYLRNVHFSYVVLLRALRRGAPFLKQYNYVTGNSTDDFKTQALMNRLADSAILDDCASVFDAFDETLMFSDDSAGHALKKNFKGVFHNVSKIVDCVQCQQCRLHAKLSLLGYGAALKMLFLPEDKYEEAISRNEVVAFVGVLAKMSESITDIKVLGQMYWDQHEELLRVARSGKGKGGDETESSSASTSESSSGFDEVGAADGCIASIKKLAEDGRISPALEIQLVTQALKFDPALLLVCKHYSASDKQFLLLIEAVQIRTLSASSAQPAPEPDCIVVGTGLAGLSAALTVLDNGGTVTLVEKEARMGGNSAKASSGINACCPFNDTLGDSRELFKEDTTRSAGKQAQPDLIQVLVDGSEAAVAWLKDRVGVDLSKVAQLGGHSAKRTNRPNNGMAGAEIIYGMQREVKKYEKSGQLTVLLKTRMVELTKDEDSDRIVGIKVQTEGSDEVTQLTSRTTILATGGFASDRSQNSYLDQHRPELMSMPATAGDFSTGDGISAATALGAAVVDMDKVQLHPTGWVDPSDPDAGTKTLAAELMRGVGGLLLNSKGERFCNEVSTRSNVTHHMLLHNDKYAETGVWDKTSPIPDIWLVLSEEAGVEAGRHVELYSHKGLLKEVIGLKGVAKLMGSGASEKDLKKTFSSYAKAASGAAGEDEFGKRVFRNLPANVKSGKFFVGKVTPVLHYCMGGLKIDTEGNVLGEGGEVLDGLWAAGEVAGGVHGGNRLGGNSLLECTVYGRRVGGRVEVRGKGESSVVASGIGIGVGGVEQNDSFGVGGGGGVGVGGGGVGGASRKIVKEELGRHTEKEDCWIGIHGKVYDLTAFAEEHPPGPESIWELCGLDGTEVFRAVHSASMLEDFEEELVGLMD</sequence>
<keyword evidence="7" id="KW-0256">Endoplasmic reticulum</keyword>
<feature type="domain" description="Cytochrome b5 heme-binding" evidence="16">
    <location>
        <begin position="1013"/>
        <end position="1088"/>
    </location>
</feature>
<evidence type="ECO:0000256" key="1">
    <source>
        <dbReference type="ARBA" id="ARBA00001974"/>
    </source>
</evidence>
<dbReference type="GO" id="GO:0071949">
    <property type="term" value="F:FAD binding"/>
    <property type="evidence" value="ECO:0007669"/>
    <property type="project" value="InterPro"/>
</dbReference>
<evidence type="ECO:0000256" key="10">
    <source>
        <dbReference type="ARBA" id="ARBA00023002"/>
    </source>
</evidence>
<evidence type="ECO:0000313" key="17">
    <source>
        <dbReference type="EMBL" id="GMH93442.1"/>
    </source>
</evidence>
<evidence type="ECO:0000256" key="13">
    <source>
        <dbReference type="ARBA" id="ARBA00023180"/>
    </source>
</evidence>
<dbReference type="Gene3D" id="3.90.700.10">
    <property type="entry name" value="Succinate dehydrogenase/fumarate reductase flavoprotein, catalytic domain"/>
    <property type="match status" value="1"/>
</dbReference>
<name>A0A9W7BTG5_9STRA</name>
<keyword evidence="18" id="KW-1185">Reference proteome</keyword>
<dbReference type="Proteomes" id="UP001165085">
    <property type="component" value="Unassembled WGS sequence"/>
</dbReference>